<dbReference type="STRING" id="29172.A0A0D8Y1G9"/>
<evidence type="ECO:0000256" key="10">
    <source>
        <dbReference type="ARBA" id="ARBA00023180"/>
    </source>
</evidence>
<accession>A0A0D8Y1G9</accession>
<evidence type="ECO:0000256" key="13">
    <source>
        <dbReference type="RuleBase" id="RU000679"/>
    </source>
</evidence>
<keyword evidence="3 13" id="KW-0813">Transport</keyword>
<evidence type="ECO:0000256" key="3">
    <source>
        <dbReference type="ARBA" id="ARBA00022448"/>
    </source>
</evidence>
<dbReference type="EMBL" id="KN716218">
    <property type="protein sequence ID" value="KJH50007.1"/>
    <property type="molecule type" value="Genomic_DNA"/>
</dbReference>
<gene>
    <name evidence="14" type="ORF">DICVIV_03880</name>
</gene>
<keyword evidence="8 13" id="KW-0406">Ion transport</keyword>
<keyword evidence="7" id="KW-0915">Sodium</keyword>
<dbReference type="Pfam" id="PF00858">
    <property type="entry name" value="ASC"/>
    <property type="match status" value="1"/>
</dbReference>
<keyword evidence="15" id="KW-1185">Reference proteome</keyword>
<keyword evidence="9" id="KW-0472">Membrane</keyword>
<evidence type="ECO:0000256" key="7">
    <source>
        <dbReference type="ARBA" id="ARBA00023053"/>
    </source>
</evidence>
<comment type="similarity">
    <text evidence="2 13">Belongs to the amiloride-sensitive sodium channel (TC 1.A.6) family.</text>
</comment>
<keyword evidence="4 13" id="KW-0894">Sodium channel</keyword>
<evidence type="ECO:0000256" key="1">
    <source>
        <dbReference type="ARBA" id="ARBA00004141"/>
    </source>
</evidence>
<evidence type="ECO:0000256" key="4">
    <source>
        <dbReference type="ARBA" id="ARBA00022461"/>
    </source>
</evidence>
<reference evidence="15" key="2">
    <citation type="journal article" date="2016" name="Sci. Rep.">
        <title>Dictyocaulus viviparus genome, variome and transcriptome elucidate lungworm biology and support future intervention.</title>
        <authorList>
            <person name="McNulty S.N."/>
            <person name="Strube C."/>
            <person name="Rosa B.A."/>
            <person name="Martin J.C."/>
            <person name="Tyagi R."/>
            <person name="Choi Y.J."/>
            <person name="Wang Q."/>
            <person name="Hallsworth Pepin K."/>
            <person name="Zhang X."/>
            <person name="Ozersky P."/>
            <person name="Wilson R.K."/>
            <person name="Sternberg P.W."/>
            <person name="Gasser R.B."/>
            <person name="Mitreva M."/>
        </authorList>
    </citation>
    <scope>NUCLEOTIDE SEQUENCE [LARGE SCALE GENOMIC DNA]</scope>
    <source>
        <strain evidence="15">HannoverDv2000</strain>
    </source>
</reference>
<evidence type="ECO:0000313" key="14">
    <source>
        <dbReference type="EMBL" id="KJH50007.1"/>
    </source>
</evidence>
<dbReference type="Gene3D" id="2.60.470.10">
    <property type="entry name" value="Acid-sensing ion channels like domains"/>
    <property type="match status" value="1"/>
</dbReference>
<proteinExistence type="inferred from homology"/>
<dbReference type="GO" id="GO:0005272">
    <property type="term" value="F:sodium channel activity"/>
    <property type="evidence" value="ECO:0007669"/>
    <property type="project" value="UniProtKB-KW"/>
</dbReference>
<keyword evidence="10" id="KW-0325">Glycoprotein</keyword>
<evidence type="ECO:0000256" key="2">
    <source>
        <dbReference type="ARBA" id="ARBA00007193"/>
    </source>
</evidence>
<sequence>MTSSEKDWMMKQREAGVTAGLQIVLDVHLEEQFDGTDVPRYTALREQMVSDDADPEFMNVFENGYRYYVHAPNTISYLTSEGVSVSPAMRVYSAISTNSVRYFVIYFA</sequence>
<evidence type="ECO:0000256" key="5">
    <source>
        <dbReference type="ARBA" id="ARBA00022692"/>
    </source>
</evidence>
<keyword evidence="12 13" id="KW-0407">Ion channel</keyword>
<evidence type="ECO:0000313" key="15">
    <source>
        <dbReference type="Proteomes" id="UP000053766"/>
    </source>
</evidence>
<keyword evidence="5 13" id="KW-0812">Transmembrane</keyword>
<dbReference type="GO" id="GO:0016020">
    <property type="term" value="C:membrane"/>
    <property type="evidence" value="ECO:0007669"/>
    <property type="project" value="UniProtKB-SubCell"/>
</dbReference>
<dbReference type="Proteomes" id="UP000053766">
    <property type="component" value="Unassembled WGS sequence"/>
</dbReference>
<evidence type="ECO:0000256" key="8">
    <source>
        <dbReference type="ARBA" id="ARBA00023065"/>
    </source>
</evidence>
<comment type="subcellular location">
    <subcellularLocation>
        <location evidence="1">Membrane</location>
        <topology evidence="1">Multi-pass membrane protein</topology>
    </subcellularLocation>
</comment>
<evidence type="ECO:0000256" key="6">
    <source>
        <dbReference type="ARBA" id="ARBA00022989"/>
    </source>
</evidence>
<dbReference type="InterPro" id="IPR001873">
    <property type="entry name" value="ENaC"/>
</dbReference>
<evidence type="ECO:0000256" key="12">
    <source>
        <dbReference type="ARBA" id="ARBA00023303"/>
    </source>
</evidence>
<dbReference type="AlphaFoldDB" id="A0A0D8Y1G9"/>
<dbReference type="OrthoDB" id="5810418at2759"/>
<evidence type="ECO:0000256" key="11">
    <source>
        <dbReference type="ARBA" id="ARBA00023201"/>
    </source>
</evidence>
<keyword evidence="6" id="KW-1133">Transmembrane helix</keyword>
<protein>
    <submittedName>
        <fullName evidence="14">Uncharacterized protein</fullName>
    </submittedName>
</protein>
<keyword evidence="11 13" id="KW-0739">Sodium transport</keyword>
<organism evidence="14 15">
    <name type="scientific">Dictyocaulus viviparus</name>
    <name type="common">Bovine lungworm</name>
    <dbReference type="NCBI Taxonomy" id="29172"/>
    <lineage>
        <taxon>Eukaryota</taxon>
        <taxon>Metazoa</taxon>
        <taxon>Ecdysozoa</taxon>
        <taxon>Nematoda</taxon>
        <taxon>Chromadorea</taxon>
        <taxon>Rhabditida</taxon>
        <taxon>Rhabditina</taxon>
        <taxon>Rhabditomorpha</taxon>
        <taxon>Strongyloidea</taxon>
        <taxon>Metastrongylidae</taxon>
        <taxon>Dictyocaulus</taxon>
    </lineage>
</organism>
<name>A0A0D8Y1G9_DICVI</name>
<reference evidence="14 15" key="1">
    <citation type="submission" date="2013-11" db="EMBL/GenBank/DDBJ databases">
        <title>Draft genome of the bovine lungworm Dictyocaulus viviparus.</title>
        <authorList>
            <person name="Mitreva M."/>
        </authorList>
    </citation>
    <scope>NUCLEOTIDE SEQUENCE [LARGE SCALE GENOMIC DNA]</scope>
    <source>
        <strain evidence="14 15">HannoverDv2000</strain>
    </source>
</reference>
<evidence type="ECO:0000256" key="9">
    <source>
        <dbReference type="ARBA" id="ARBA00023136"/>
    </source>
</evidence>